<dbReference type="RefSeq" id="WP_078253727.1">
    <property type="nucleotide sequence ID" value="NZ_MUYU01000009.1"/>
</dbReference>
<dbReference type="PANTHER" id="PTHR34390">
    <property type="entry name" value="UPF0442 PROTEIN YJJB-RELATED"/>
    <property type="match status" value="1"/>
</dbReference>
<dbReference type="InterPro" id="IPR050539">
    <property type="entry name" value="ThrE_Dicarb/AminoAcid_Exp"/>
</dbReference>
<name>A0A1T0CQD8_9GAMM</name>
<comment type="caution">
    <text evidence="9">The sequence shown here is derived from an EMBL/GenBank/DDBJ whole genome shotgun (WGS) entry which is preliminary data.</text>
</comment>
<dbReference type="GO" id="GO:0022857">
    <property type="term" value="F:transmembrane transporter activity"/>
    <property type="evidence" value="ECO:0007669"/>
    <property type="project" value="InterPro"/>
</dbReference>
<evidence type="ECO:0000256" key="1">
    <source>
        <dbReference type="ARBA" id="ARBA00004651"/>
    </source>
</evidence>
<comment type="similarity">
    <text evidence="6">Belongs to the ThrE exporter (TC 2.A.79) family.</text>
</comment>
<dbReference type="InterPro" id="IPR010619">
    <property type="entry name" value="ThrE-like_N"/>
</dbReference>
<accession>A0A1T0CQD8</accession>
<evidence type="ECO:0000256" key="4">
    <source>
        <dbReference type="ARBA" id="ARBA00022989"/>
    </source>
</evidence>
<dbReference type="Proteomes" id="UP000189800">
    <property type="component" value="Unassembled WGS sequence"/>
</dbReference>
<dbReference type="GO" id="GO:0005886">
    <property type="term" value="C:plasma membrane"/>
    <property type="evidence" value="ECO:0007669"/>
    <property type="project" value="UniProtKB-SubCell"/>
</dbReference>
<dbReference type="PANTHER" id="PTHR34390:SF2">
    <property type="entry name" value="SUCCINATE TRANSPORTER SUBUNIT YJJP-RELATED"/>
    <property type="match status" value="1"/>
</dbReference>
<keyword evidence="4 7" id="KW-1133">Transmembrane helix</keyword>
<organism evidence="9 10">
    <name type="scientific">Moraxella pluranimalium</name>
    <dbReference type="NCBI Taxonomy" id="470453"/>
    <lineage>
        <taxon>Bacteria</taxon>
        <taxon>Pseudomonadati</taxon>
        <taxon>Pseudomonadota</taxon>
        <taxon>Gammaproteobacteria</taxon>
        <taxon>Moraxellales</taxon>
        <taxon>Moraxellaceae</taxon>
        <taxon>Moraxella</taxon>
    </lineage>
</organism>
<gene>
    <name evidence="9" type="ORF">B0680_03780</name>
</gene>
<evidence type="ECO:0000256" key="6">
    <source>
        <dbReference type="ARBA" id="ARBA00034125"/>
    </source>
</evidence>
<proteinExistence type="inferred from homology"/>
<dbReference type="EMBL" id="MUYU01000009">
    <property type="protein sequence ID" value="OOS24565.1"/>
    <property type="molecule type" value="Genomic_DNA"/>
</dbReference>
<protein>
    <recommendedName>
        <fullName evidence="8">Threonine/serine exporter-like N-terminal domain-containing protein</fullName>
    </recommendedName>
</protein>
<feature type="transmembrane region" description="Helical" evidence="7">
    <location>
        <begin position="277"/>
        <end position="303"/>
    </location>
</feature>
<evidence type="ECO:0000256" key="5">
    <source>
        <dbReference type="ARBA" id="ARBA00023136"/>
    </source>
</evidence>
<evidence type="ECO:0000256" key="7">
    <source>
        <dbReference type="SAM" id="Phobius"/>
    </source>
</evidence>
<dbReference type="GO" id="GO:0015744">
    <property type="term" value="P:succinate transport"/>
    <property type="evidence" value="ECO:0007669"/>
    <property type="project" value="TreeGrafter"/>
</dbReference>
<dbReference type="STRING" id="470453.B0680_03780"/>
<evidence type="ECO:0000256" key="2">
    <source>
        <dbReference type="ARBA" id="ARBA00022475"/>
    </source>
</evidence>
<evidence type="ECO:0000313" key="10">
    <source>
        <dbReference type="Proteomes" id="UP000189800"/>
    </source>
</evidence>
<feature type="domain" description="Threonine/serine exporter-like N-terminal" evidence="8">
    <location>
        <begin position="50"/>
        <end position="300"/>
    </location>
</feature>
<sequence>MNAQFTSPKPATTQTANMANSADATQPVILYNDGKATARISYHQQQRITRLCIRCALLLMQFGAESAVVVDLTKRLGVALGVDGVECGLSFNAVTLTTLYQGRCITTVRNTVHQGINVSILVHIQQIVLHAEQYKAAQLAILSTDEQDKFIEHTTQAFDTMGRAAYPNYLVSLFVGLSCACFAYLNGGGLAIALVTFLAGCVAMRMRVYLSAHHFNPFVVVIITAFVATLLGAVAYFLKLGDNADIAVAASVLLLVPGFPIINALSDILKGYINMGVGRWMFATMLTLSACVGIVIALILLQIPHWGL</sequence>
<evidence type="ECO:0000256" key="3">
    <source>
        <dbReference type="ARBA" id="ARBA00022692"/>
    </source>
</evidence>
<dbReference type="AlphaFoldDB" id="A0A1T0CQD8"/>
<evidence type="ECO:0000259" key="8">
    <source>
        <dbReference type="Pfam" id="PF06738"/>
    </source>
</evidence>
<dbReference type="Pfam" id="PF06738">
    <property type="entry name" value="ThrE"/>
    <property type="match status" value="1"/>
</dbReference>
<feature type="transmembrane region" description="Helical" evidence="7">
    <location>
        <begin position="191"/>
        <end position="210"/>
    </location>
</feature>
<keyword evidence="5 7" id="KW-0472">Membrane</keyword>
<feature type="transmembrane region" description="Helical" evidence="7">
    <location>
        <begin position="244"/>
        <end position="265"/>
    </location>
</feature>
<keyword evidence="10" id="KW-1185">Reference proteome</keyword>
<comment type="subcellular location">
    <subcellularLocation>
        <location evidence="1">Cell membrane</location>
        <topology evidence="1">Multi-pass membrane protein</topology>
    </subcellularLocation>
</comment>
<evidence type="ECO:0000313" key="9">
    <source>
        <dbReference type="EMBL" id="OOS24565.1"/>
    </source>
</evidence>
<reference evidence="9 10" key="1">
    <citation type="submission" date="2017-02" db="EMBL/GenBank/DDBJ databases">
        <title>Draft genome sequence of Moraxella pluranimalium CCUG 54913T type strain.</title>
        <authorList>
            <person name="Salva-Serra F."/>
            <person name="Engstrom-Jakobsson H."/>
            <person name="Thorell K."/>
            <person name="Jaen-Luchoro D."/>
            <person name="Gonzales-Siles L."/>
            <person name="Karlsson R."/>
            <person name="Yazdan S."/>
            <person name="Boulund F."/>
            <person name="Johnning A."/>
            <person name="Engstrand L."/>
            <person name="Kristiansson E."/>
            <person name="Moore E."/>
        </authorList>
    </citation>
    <scope>NUCLEOTIDE SEQUENCE [LARGE SCALE GENOMIC DNA]</scope>
    <source>
        <strain evidence="9 10">CCUG 54913</strain>
    </source>
</reference>
<keyword evidence="3 7" id="KW-0812">Transmembrane</keyword>
<keyword evidence="2" id="KW-1003">Cell membrane</keyword>
<feature type="transmembrane region" description="Helical" evidence="7">
    <location>
        <begin position="217"/>
        <end position="238"/>
    </location>
</feature>